<keyword evidence="1" id="KW-0472">Membrane</keyword>
<name>A0A0M0BN13_9ARCH</name>
<organism evidence="2 3">
    <name type="scientific">miscellaneous Crenarchaeota group-15 archaeon DG-45</name>
    <dbReference type="NCBI Taxonomy" id="1685127"/>
    <lineage>
        <taxon>Archaea</taxon>
        <taxon>Candidatus Bathyarchaeota</taxon>
        <taxon>MCG-15</taxon>
    </lineage>
</organism>
<sequence length="200" mass="23484">MNDSEIYISDEAVIKNKDIHDVYERCIEWIKKSRARIVEEEPPKYLKAERYIEYQGYMTISNSIMIDLEPCEDGVRIRVKIPKVLVTRLMPLLEYQNGKLIEIIEDFYQHAGVNIDRPLLRRIYPRECLDAMLRGSLFFSILTASLCLLTVYVSINYFSGITSALFLLLGLTGFYTFSYPRLKEFMRANKKRRILYSAQP</sequence>
<protein>
    <submittedName>
        <fullName evidence="2">Uncharacterized protein</fullName>
    </submittedName>
</protein>
<feature type="transmembrane region" description="Helical" evidence="1">
    <location>
        <begin position="131"/>
        <end position="155"/>
    </location>
</feature>
<proteinExistence type="predicted"/>
<feature type="transmembrane region" description="Helical" evidence="1">
    <location>
        <begin position="161"/>
        <end position="182"/>
    </location>
</feature>
<dbReference type="EMBL" id="LFWZ01000053">
    <property type="protein sequence ID" value="KON29735.1"/>
    <property type="molecule type" value="Genomic_DNA"/>
</dbReference>
<accession>A0A0M0BN13</accession>
<reference evidence="2 3" key="1">
    <citation type="submission" date="2015-06" db="EMBL/GenBank/DDBJ databases">
        <title>New insights into the roles of widespread benthic archaea in carbon and nitrogen cycling.</title>
        <authorList>
            <person name="Lazar C.S."/>
            <person name="Baker B.J."/>
            <person name="Seitz K.W."/>
            <person name="Hyde A.S."/>
            <person name="Dick G.J."/>
            <person name="Hinrichs K.-U."/>
            <person name="Teske A.P."/>
        </authorList>
    </citation>
    <scope>NUCLEOTIDE SEQUENCE [LARGE SCALE GENOMIC DNA]</scope>
    <source>
        <strain evidence="2">DG-45</strain>
    </source>
</reference>
<comment type="caution">
    <text evidence="2">The sequence shown here is derived from an EMBL/GenBank/DDBJ whole genome shotgun (WGS) entry which is preliminary data.</text>
</comment>
<evidence type="ECO:0000313" key="3">
    <source>
        <dbReference type="Proteomes" id="UP000037210"/>
    </source>
</evidence>
<evidence type="ECO:0000256" key="1">
    <source>
        <dbReference type="SAM" id="Phobius"/>
    </source>
</evidence>
<dbReference type="AlphaFoldDB" id="A0A0M0BN13"/>
<gene>
    <name evidence="2" type="ORF">AC482_05745</name>
</gene>
<keyword evidence="1" id="KW-0812">Transmembrane</keyword>
<dbReference type="Proteomes" id="UP000037210">
    <property type="component" value="Unassembled WGS sequence"/>
</dbReference>
<evidence type="ECO:0000313" key="2">
    <source>
        <dbReference type="EMBL" id="KON29735.1"/>
    </source>
</evidence>
<keyword evidence="1" id="KW-1133">Transmembrane helix</keyword>